<dbReference type="SUPFAM" id="SSF81606">
    <property type="entry name" value="PP2C-like"/>
    <property type="match status" value="1"/>
</dbReference>
<dbReference type="EMBL" id="JBBXMP010000041">
    <property type="protein sequence ID" value="KAL0065925.1"/>
    <property type="molecule type" value="Genomic_DNA"/>
</dbReference>
<dbReference type="InterPro" id="IPR001932">
    <property type="entry name" value="PPM-type_phosphatase-like_dom"/>
</dbReference>
<dbReference type="SMART" id="SM00332">
    <property type="entry name" value="PP2Cc"/>
    <property type="match status" value="1"/>
</dbReference>
<dbReference type="InterPro" id="IPR036457">
    <property type="entry name" value="PPM-type-like_dom_sf"/>
</dbReference>
<protein>
    <recommendedName>
        <fullName evidence="2">PPM-type phosphatase domain-containing protein</fullName>
    </recommendedName>
</protein>
<feature type="region of interest" description="Disordered" evidence="1">
    <location>
        <begin position="1"/>
        <end position="35"/>
    </location>
</feature>
<dbReference type="PANTHER" id="PTHR13832">
    <property type="entry name" value="PROTEIN PHOSPHATASE 2C"/>
    <property type="match status" value="1"/>
</dbReference>
<evidence type="ECO:0000256" key="1">
    <source>
        <dbReference type="SAM" id="MobiDB-lite"/>
    </source>
</evidence>
<dbReference type="Gene3D" id="3.60.40.10">
    <property type="entry name" value="PPM-type phosphatase domain"/>
    <property type="match status" value="1"/>
</dbReference>
<accession>A0ABR2ZW68</accession>
<dbReference type="PROSITE" id="PS51746">
    <property type="entry name" value="PPM_2"/>
    <property type="match status" value="1"/>
</dbReference>
<comment type="caution">
    <text evidence="3">The sequence shown here is derived from an EMBL/GenBank/DDBJ whole genome shotgun (WGS) entry which is preliminary data.</text>
</comment>
<evidence type="ECO:0000313" key="4">
    <source>
        <dbReference type="Proteomes" id="UP001437256"/>
    </source>
</evidence>
<keyword evidence="4" id="KW-1185">Reference proteome</keyword>
<dbReference type="Pfam" id="PF00481">
    <property type="entry name" value="PP2C"/>
    <property type="match status" value="1"/>
</dbReference>
<dbReference type="PANTHER" id="PTHR13832:SF792">
    <property type="entry name" value="GM14286P"/>
    <property type="match status" value="1"/>
</dbReference>
<dbReference type="InterPro" id="IPR015655">
    <property type="entry name" value="PP2C"/>
</dbReference>
<sequence>MSLLRHLSRNIRQNTGPGQWTRHRPFTSSSSQPRRRAGAVVAVSLAVAGSTLALANRRKVQCDHDVEEDPVDAFPARFQKPRWTLAQYLSADQILAGGPSWWPVGAGIDRCDALTVASNYESEDYIAVYFGAKDDVDHKTYIGLFDGHNGSATSEFLSEHLITFLQRSLARLPQEYDDLLRSDPSHEDDLIQDTIKYVFREIDQAIVDPSDVFTSSSKTNAVRTLRQAYSGSCALVSLYDPDNKSLRVALAGDSRAVLGRKVKGKDGKETYAVHVLSVDQNGYNPAEVARLNAEHPGEKVVEKGRVMGWGMSRAFGNAAYKWTVETQKKLNERYLGDRPRDTMKTPPYLTAEPVVTNFTVQPGDFLIMGSDGLWDCLTNEEAVGLVGVWLKQNGHAVPNPEKDDKKKVEDSKIYKPVDLPVTLSQTDKTAFYPYWRAEKRFVNSDNNVAAHLVRNAFGGADSDLTEALLSLTAPRSRRYRDDISVVVTFFS</sequence>
<dbReference type="Proteomes" id="UP001437256">
    <property type="component" value="Unassembled WGS sequence"/>
</dbReference>
<name>A0ABR2ZW68_9AGAR</name>
<evidence type="ECO:0000259" key="2">
    <source>
        <dbReference type="PROSITE" id="PS51746"/>
    </source>
</evidence>
<proteinExistence type="predicted"/>
<feature type="domain" description="PPM-type phosphatase" evidence="2">
    <location>
        <begin position="107"/>
        <end position="490"/>
    </location>
</feature>
<dbReference type="CDD" id="cd00143">
    <property type="entry name" value="PP2Cc"/>
    <property type="match status" value="1"/>
</dbReference>
<evidence type="ECO:0000313" key="3">
    <source>
        <dbReference type="EMBL" id="KAL0065925.1"/>
    </source>
</evidence>
<reference evidence="3 4" key="1">
    <citation type="submission" date="2024-05" db="EMBL/GenBank/DDBJ databases">
        <title>A draft genome resource for the thread blight pathogen Marasmius tenuissimus strain MS-2.</title>
        <authorList>
            <person name="Yulfo-Soto G.E."/>
            <person name="Baruah I.K."/>
            <person name="Amoako-Attah I."/>
            <person name="Bukari Y."/>
            <person name="Meinhardt L.W."/>
            <person name="Bailey B.A."/>
            <person name="Cohen S.P."/>
        </authorList>
    </citation>
    <scope>NUCLEOTIDE SEQUENCE [LARGE SCALE GENOMIC DNA]</scope>
    <source>
        <strain evidence="3 4">MS-2</strain>
    </source>
</reference>
<organism evidence="3 4">
    <name type="scientific">Marasmius tenuissimus</name>
    <dbReference type="NCBI Taxonomy" id="585030"/>
    <lineage>
        <taxon>Eukaryota</taxon>
        <taxon>Fungi</taxon>
        <taxon>Dikarya</taxon>
        <taxon>Basidiomycota</taxon>
        <taxon>Agaricomycotina</taxon>
        <taxon>Agaricomycetes</taxon>
        <taxon>Agaricomycetidae</taxon>
        <taxon>Agaricales</taxon>
        <taxon>Marasmiineae</taxon>
        <taxon>Marasmiaceae</taxon>
        <taxon>Marasmius</taxon>
    </lineage>
</organism>
<gene>
    <name evidence="3" type="ORF">AAF712_007051</name>
</gene>